<sequence>MCFNKQKSQPAVLPAATPVAQPVSASANVRSAVKDNRDSNADLRSDATTNTPVTNAPANTGDISLGAKKKRKGVIGLDL</sequence>
<feature type="compositionally biased region" description="Basic and acidic residues" evidence="1">
    <location>
        <begin position="32"/>
        <end position="45"/>
    </location>
</feature>
<proteinExistence type="predicted"/>
<dbReference type="EMBL" id="MN988466">
    <property type="protein sequence ID" value="QIG67211.1"/>
    <property type="molecule type" value="Genomic_DNA"/>
</dbReference>
<gene>
    <name evidence="2" type="ORF">EVB35_031</name>
</gene>
<keyword evidence="3" id="KW-1185">Reference proteome</keyword>
<dbReference type="Proteomes" id="UP000661685">
    <property type="component" value="Segment"/>
</dbReference>
<name>A0A7S5QVT3_9CAUD</name>
<evidence type="ECO:0000313" key="3">
    <source>
        <dbReference type="Proteomes" id="UP000661685"/>
    </source>
</evidence>
<organism evidence="2 3">
    <name type="scientific">Rhizobium phage RHph_TM34</name>
    <dbReference type="NCBI Taxonomy" id="2509556"/>
    <lineage>
        <taxon>Viruses</taxon>
        <taxon>Duplodnaviria</taxon>
        <taxon>Heunggongvirae</taxon>
        <taxon>Uroviricota</taxon>
        <taxon>Caudoviricetes</taxon>
        <taxon>Autographivirales</taxon>
        <taxon>Dunnvirinae</taxon>
        <taxon>Tepoztlanvirus</taxon>
        <taxon>Tepoztlanvirus RHphTM34</taxon>
    </lineage>
</organism>
<reference evidence="2" key="1">
    <citation type="submission" date="2020-01" db="EMBL/GenBank/DDBJ databases">
        <title>Patterns of diversity and host range of bacteriophage communities associated with bean-nodulatin bacteria.</title>
        <authorList>
            <person name="Vann Cauwenberghe J."/>
            <person name="Santamaria R.I."/>
            <person name="Bustos P."/>
            <person name="Juarez S."/>
            <person name="Gonzalez V."/>
        </authorList>
    </citation>
    <scope>NUCLEOTIDE SEQUENCE</scope>
</reference>
<feature type="compositionally biased region" description="Low complexity" evidence="1">
    <location>
        <begin position="47"/>
        <end position="60"/>
    </location>
</feature>
<accession>A0A7S5QVT3</accession>
<evidence type="ECO:0000313" key="2">
    <source>
        <dbReference type="EMBL" id="QIG67211.1"/>
    </source>
</evidence>
<feature type="region of interest" description="Disordered" evidence="1">
    <location>
        <begin position="24"/>
        <end position="64"/>
    </location>
</feature>
<protein>
    <submittedName>
        <fullName evidence="2">Uncharacterized protein</fullName>
    </submittedName>
</protein>
<evidence type="ECO:0000256" key="1">
    <source>
        <dbReference type="SAM" id="MobiDB-lite"/>
    </source>
</evidence>